<dbReference type="Gene3D" id="3.30.70.1170">
    <property type="entry name" value="Sun protein, domain 3"/>
    <property type="match status" value="1"/>
</dbReference>
<comment type="caution">
    <text evidence="4">The sequence shown here is derived from an EMBL/GenBank/DDBJ whole genome shotgun (WGS) entry which is preliminary data.</text>
</comment>
<dbReference type="PANTHER" id="PTHR14663">
    <property type="entry name" value="METHYLTRANSFERASE NSUN7-RELATED"/>
    <property type="match status" value="1"/>
</dbReference>
<dbReference type="Gene3D" id="3.40.50.150">
    <property type="entry name" value="Vaccinia Virus protein VP39"/>
    <property type="match status" value="1"/>
</dbReference>
<keyword evidence="1" id="KW-0949">S-adenosyl-L-methionine</keyword>
<keyword evidence="1" id="KW-0808">Transferase</keyword>
<keyword evidence="1" id="KW-0489">Methyltransferase</keyword>
<sequence>MSGGPSGAPGDAHGSGLYRGAARIFQALRRREGSKIPYGAEQPLPGPSSARESRGELRTAVCALRYQDILEDVLIDSGFLASSKLPEDLTPLVLVLLYEFHKCKFTLLPFLGSEEEAGKEVTEVANAIYNHRTKLAAAFARVRIRREVSSISCLLPEFIQKCQTMAGSVPFYAWVNKMKIRVKDALLSLEKLGLSQVKKSSELRGHAFLLDKDCDDVIAFPAGLRDLLCDSDLVSSKSLVVQDRSRCILAHCARTILTPAEDVLFATASSGLTPVHVAILREDDGGKVLACAAAVDDSSMEHLRDLAKEMGVSRVTFIPAKFLDLQPADPRLQRVRVIVLSMVGSASGLLDPTDFLLTEGEDITLMQHLAHGPVPPQMVKTFADLHLELLLHAMKFPYVHSILYSTSSVHEEENEAVLSHALKLQPERNSPELVYRLTLPLVSRISSSEPLPMTEDPVLRVEPSRDGSGFFLGQITRQGITVKGILARAVKKGLLDKAMLCLSDKEEENLKVTKRGLRLPVSPKQGLSGSPKTISQQNSKKKQPKQKLSRKRPDKQEGMQKILGVKDIMNEKPAAHTEKEEGLDVSYSDNKAWLWHPMLDTRNRVREPGSSPRTSRLLNREQYGVGEKEKSRHGDLQRSVIVLENHQKSAEDYIRVLEDKRTRSQVSEMIPLFRQIRKDSGGCNADRLLSTVDNKMNNTDIRRRNPASEGGPVSKTNKFITAHSKKNNLVPKKALNNLCPVGIQALCSSTEGMPGMDFRTHVPSLASSQDLLPSSLTCRSHSARAARGGDWEDIRPLLSKGSQSLNLQRSLGRSQVLSVSQIYLPPPDPNFLGVLKKQRGASLKKSILLQR</sequence>
<dbReference type="InterPro" id="IPR001678">
    <property type="entry name" value="MeTrfase_RsmB-F_NOP2_dom"/>
</dbReference>
<evidence type="ECO:0000313" key="5">
    <source>
        <dbReference type="Proteomes" id="UP001066276"/>
    </source>
</evidence>
<dbReference type="PROSITE" id="PS51686">
    <property type="entry name" value="SAM_MT_RSMB_NOP"/>
    <property type="match status" value="1"/>
</dbReference>
<evidence type="ECO:0000313" key="4">
    <source>
        <dbReference type="EMBL" id="KAJ1120865.1"/>
    </source>
</evidence>
<dbReference type="PANTHER" id="PTHR14663:SF2">
    <property type="entry name" value="METHYLTRANSFERASE NSUN7-RELATED"/>
    <property type="match status" value="1"/>
</dbReference>
<comment type="caution">
    <text evidence="1">Lacks conserved residue(s) required for the propagation of feature annotation.</text>
</comment>
<feature type="compositionally biased region" description="Polar residues" evidence="2">
    <location>
        <begin position="525"/>
        <end position="538"/>
    </location>
</feature>
<reference evidence="4" key="1">
    <citation type="journal article" date="2022" name="bioRxiv">
        <title>Sequencing and chromosome-scale assembly of the giantPleurodeles waltlgenome.</title>
        <authorList>
            <person name="Brown T."/>
            <person name="Elewa A."/>
            <person name="Iarovenko S."/>
            <person name="Subramanian E."/>
            <person name="Araus A.J."/>
            <person name="Petzold A."/>
            <person name="Susuki M."/>
            <person name="Suzuki K.-i.T."/>
            <person name="Hayashi T."/>
            <person name="Toyoda A."/>
            <person name="Oliveira C."/>
            <person name="Osipova E."/>
            <person name="Leigh N.D."/>
            <person name="Simon A."/>
            <person name="Yun M.H."/>
        </authorList>
    </citation>
    <scope>NUCLEOTIDE SEQUENCE</scope>
    <source>
        <strain evidence="4">20211129_DDA</strain>
        <tissue evidence="4">Liver</tissue>
    </source>
</reference>
<dbReference type="GO" id="GO:0032259">
    <property type="term" value="P:methylation"/>
    <property type="evidence" value="ECO:0007669"/>
    <property type="project" value="UniProtKB-KW"/>
</dbReference>
<evidence type="ECO:0000259" key="3">
    <source>
        <dbReference type="PROSITE" id="PS51686"/>
    </source>
</evidence>
<evidence type="ECO:0000256" key="1">
    <source>
        <dbReference type="PROSITE-ProRule" id="PRU01023"/>
    </source>
</evidence>
<evidence type="ECO:0000256" key="2">
    <source>
        <dbReference type="SAM" id="MobiDB-lite"/>
    </source>
</evidence>
<accession>A0AAV7P102</accession>
<protein>
    <recommendedName>
        <fullName evidence="3">SAM-dependent MTase RsmB/NOP-type domain-containing protein</fullName>
    </recommendedName>
</protein>
<organism evidence="4 5">
    <name type="scientific">Pleurodeles waltl</name>
    <name type="common">Iberian ribbed newt</name>
    <dbReference type="NCBI Taxonomy" id="8319"/>
    <lineage>
        <taxon>Eukaryota</taxon>
        <taxon>Metazoa</taxon>
        <taxon>Chordata</taxon>
        <taxon>Craniata</taxon>
        <taxon>Vertebrata</taxon>
        <taxon>Euteleostomi</taxon>
        <taxon>Amphibia</taxon>
        <taxon>Batrachia</taxon>
        <taxon>Caudata</taxon>
        <taxon>Salamandroidea</taxon>
        <taxon>Salamandridae</taxon>
        <taxon>Pleurodelinae</taxon>
        <taxon>Pleurodeles</taxon>
    </lineage>
</organism>
<feature type="domain" description="SAM-dependent MTase RsmB/NOP-type" evidence="3">
    <location>
        <begin position="161"/>
        <end position="478"/>
    </location>
</feature>
<dbReference type="GO" id="GO:0008168">
    <property type="term" value="F:methyltransferase activity"/>
    <property type="evidence" value="ECO:0007669"/>
    <property type="project" value="UniProtKB-KW"/>
</dbReference>
<feature type="region of interest" description="Disordered" evidence="2">
    <location>
        <begin position="514"/>
        <end position="560"/>
    </location>
</feature>
<dbReference type="GO" id="GO:0003723">
    <property type="term" value="F:RNA binding"/>
    <property type="evidence" value="ECO:0007669"/>
    <property type="project" value="UniProtKB-UniRule"/>
</dbReference>
<dbReference type="Proteomes" id="UP001066276">
    <property type="component" value="Chromosome 8"/>
</dbReference>
<dbReference type="EMBL" id="JANPWB010000012">
    <property type="protein sequence ID" value="KAJ1120865.1"/>
    <property type="molecule type" value="Genomic_DNA"/>
</dbReference>
<dbReference type="InterPro" id="IPR029063">
    <property type="entry name" value="SAM-dependent_MTases_sf"/>
</dbReference>
<keyword evidence="1" id="KW-0694">RNA-binding</keyword>
<dbReference type="SUPFAM" id="SSF53335">
    <property type="entry name" value="S-adenosyl-L-methionine-dependent methyltransferases"/>
    <property type="match status" value="1"/>
</dbReference>
<dbReference type="InterPro" id="IPR042620">
    <property type="entry name" value="NSUN7"/>
</dbReference>
<feature type="compositionally biased region" description="Basic residues" evidence="2">
    <location>
        <begin position="539"/>
        <end position="553"/>
    </location>
</feature>
<proteinExistence type="inferred from homology"/>
<dbReference type="AlphaFoldDB" id="A0AAV7P102"/>
<name>A0AAV7P102_PLEWA</name>
<gene>
    <name evidence="4" type="ORF">NDU88_009014</name>
</gene>
<comment type="similarity">
    <text evidence="1">Belongs to the class I-like SAM-binding methyltransferase superfamily. RsmB/NOP family.</text>
</comment>
<keyword evidence="5" id="KW-1185">Reference proteome</keyword>